<accession>A0A2T9ZG90</accession>
<dbReference type="Proteomes" id="UP000245609">
    <property type="component" value="Unassembled WGS sequence"/>
</dbReference>
<reference evidence="3 4" key="1">
    <citation type="journal article" date="2018" name="MBio">
        <title>Comparative Genomics Reveals the Core Gene Toolbox for the Fungus-Insect Symbiosis.</title>
        <authorList>
            <person name="Wang Y."/>
            <person name="Stata M."/>
            <person name="Wang W."/>
            <person name="Stajich J.E."/>
            <person name="White M.M."/>
            <person name="Moncalvo J.M."/>
        </authorList>
    </citation>
    <scope>NUCLEOTIDE SEQUENCE [LARGE SCALE GENOMIC DNA]</scope>
    <source>
        <strain evidence="3 4">SC-DP-2</strain>
    </source>
</reference>
<dbReference type="GO" id="GO:0019825">
    <property type="term" value="F:oxygen binding"/>
    <property type="evidence" value="ECO:0007669"/>
    <property type="project" value="InterPro"/>
</dbReference>
<dbReference type="InterPro" id="IPR044398">
    <property type="entry name" value="Globin-sensor_dom"/>
</dbReference>
<evidence type="ECO:0000259" key="2">
    <source>
        <dbReference type="Pfam" id="PF11563"/>
    </source>
</evidence>
<dbReference type="InterPro" id="IPR012292">
    <property type="entry name" value="Globin/Proto"/>
</dbReference>
<keyword evidence="4" id="KW-1185">Reference proteome</keyword>
<keyword evidence="1" id="KW-0472">Membrane</keyword>
<organism evidence="3 4">
    <name type="scientific">Smittium megazygosporum</name>
    <dbReference type="NCBI Taxonomy" id="133381"/>
    <lineage>
        <taxon>Eukaryota</taxon>
        <taxon>Fungi</taxon>
        <taxon>Fungi incertae sedis</taxon>
        <taxon>Zoopagomycota</taxon>
        <taxon>Kickxellomycotina</taxon>
        <taxon>Harpellomycetes</taxon>
        <taxon>Harpellales</taxon>
        <taxon>Legeriomycetaceae</taxon>
        <taxon>Smittium</taxon>
    </lineage>
</organism>
<evidence type="ECO:0000313" key="4">
    <source>
        <dbReference type="Proteomes" id="UP000245609"/>
    </source>
</evidence>
<dbReference type="GO" id="GO:0020037">
    <property type="term" value="F:heme binding"/>
    <property type="evidence" value="ECO:0007669"/>
    <property type="project" value="InterPro"/>
</dbReference>
<name>A0A2T9ZG90_9FUNG</name>
<dbReference type="Gene3D" id="1.10.490.10">
    <property type="entry name" value="Globins"/>
    <property type="match status" value="1"/>
</dbReference>
<evidence type="ECO:0000256" key="1">
    <source>
        <dbReference type="SAM" id="Phobius"/>
    </source>
</evidence>
<comment type="caution">
    <text evidence="3">The sequence shown here is derived from an EMBL/GenBank/DDBJ whole genome shotgun (WGS) entry which is preliminary data.</text>
</comment>
<keyword evidence="1" id="KW-0812">Transmembrane</keyword>
<dbReference type="AlphaFoldDB" id="A0A2T9ZG90"/>
<dbReference type="OrthoDB" id="10027058at2759"/>
<sequence>MTNPKKINRVDVQRHTLFYSSFTLNTLEEKKYRTEFVVDFLEFTPEDHKLILELAPTLGPLVGPITDAVYEKLFSFDITKASFTEKQIGFSGDLNELEKLTLNDPVIKFRKSMLSKYLVKLVSDPFDDAWIKYFDWVGEIHSYSEKKKYKSSVDFIHLNGLLGFVSSAVSSIVVSADNGWDMQKKLAAVQAFKKFCWLQNDYLAKYHLPKPGSKVVPVIRARTNAANKKTDTLGVSQLLGIGTSFTVGALAATYFFSVN</sequence>
<feature type="domain" description="Globin-sensor" evidence="2">
    <location>
        <begin position="34"/>
        <end position="207"/>
    </location>
</feature>
<dbReference type="PANTHER" id="PTHR42071:SF1">
    <property type="entry name" value="GLOBIN-SENSOR DOMAIN-CONTAINING PROTEIN"/>
    <property type="match status" value="1"/>
</dbReference>
<proteinExistence type="predicted"/>
<feature type="transmembrane region" description="Helical" evidence="1">
    <location>
        <begin position="155"/>
        <end position="176"/>
    </location>
</feature>
<dbReference type="EMBL" id="MBFS01000216">
    <property type="protein sequence ID" value="PVV03569.1"/>
    <property type="molecule type" value="Genomic_DNA"/>
</dbReference>
<protein>
    <recommendedName>
        <fullName evidence="2">Globin-sensor domain-containing protein</fullName>
    </recommendedName>
</protein>
<keyword evidence="1" id="KW-1133">Transmembrane helix</keyword>
<feature type="transmembrane region" description="Helical" evidence="1">
    <location>
        <begin position="238"/>
        <end position="256"/>
    </location>
</feature>
<dbReference type="Pfam" id="PF11563">
    <property type="entry name" value="Protoglobin"/>
    <property type="match status" value="1"/>
</dbReference>
<evidence type="ECO:0000313" key="3">
    <source>
        <dbReference type="EMBL" id="PVV03569.1"/>
    </source>
</evidence>
<gene>
    <name evidence="3" type="ORF">BB560_001937</name>
</gene>
<dbReference type="PANTHER" id="PTHR42071">
    <property type="entry name" value="PROTOGLOBIN DOMAIN-CONTAINING PROTEIN"/>
    <property type="match status" value="1"/>
</dbReference>